<comment type="caution">
    <text evidence="1">The sequence shown here is derived from an EMBL/GenBank/DDBJ whole genome shotgun (WGS) entry which is preliminary data.</text>
</comment>
<sequence length="63" mass="7381">MPLKFFDALPRINGFFQQSLIIYPQMSDLTQFVARKLCINFGERKRGAGALRYRGARRRSFKP</sequence>
<evidence type="ECO:0000313" key="1">
    <source>
        <dbReference type="EMBL" id="CVI24671.1"/>
    </source>
</evidence>
<organism evidence="1 2">
    <name type="scientific">Agrobacterium tumefaciens str. B6</name>
    <dbReference type="NCBI Taxonomy" id="1183423"/>
    <lineage>
        <taxon>Bacteria</taxon>
        <taxon>Pseudomonadati</taxon>
        <taxon>Pseudomonadota</taxon>
        <taxon>Alphaproteobacteria</taxon>
        <taxon>Hyphomicrobiales</taxon>
        <taxon>Rhizobiaceae</taxon>
        <taxon>Rhizobium/Agrobacterium group</taxon>
        <taxon>Agrobacterium</taxon>
        <taxon>Agrobacterium tumefaciens complex</taxon>
    </lineage>
</organism>
<name>A0A822VCN7_AGRTU</name>
<dbReference type="AlphaFoldDB" id="A0A822VCN7"/>
<dbReference type="Proteomes" id="UP000192074">
    <property type="component" value="Unassembled WGS sequence"/>
</dbReference>
<accession>A0A822VCN7</accession>
<evidence type="ECO:0000313" key="2">
    <source>
        <dbReference type="Proteomes" id="UP000192074"/>
    </source>
</evidence>
<protein>
    <submittedName>
        <fullName evidence="1">Uncharacterized protein</fullName>
    </submittedName>
</protein>
<gene>
    <name evidence="1" type="ORF">AGR4A_pAt10240</name>
</gene>
<proteinExistence type="predicted"/>
<dbReference type="EMBL" id="FCNL01000040">
    <property type="protein sequence ID" value="CVI24671.1"/>
    <property type="molecule type" value="Genomic_DNA"/>
</dbReference>
<reference evidence="1 2" key="1">
    <citation type="submission" date="2016-01" db="EMBL/GenBank/DDBJ databases">
        <authorList>
            <person name="Regsiter A."/>
            <person name="william w."/>
        </authorList>
    </citation>
    <scope>NUCLEOTIDE SEQUENCE [LARGE SCALE GENOMIC DNA]</scope>
    <source>
        <strain evidence="1 2">B6</strain>
    </source>
</reference>